<keyword evidence="2" id="KW-0378">Hydrolase</keyword>
<evidence type="ECO:0000313" key="2">
    <source>
        <dbReference type="EMBL" id="MFC3156871.1"/>
    </source>
</evidence>
<dbReference type="InterPro" id="IPR022742">
    <property type="entry name" value="Hydrolase_4"/>
</dbReference>
<feature type="domain" description="Serine aminopeptidase S33" evidence="1">
    <location>
        <begin position="46"/>
        <end position="138"/>
    </location>
</feature>
<name>A0ABV7HVL1_9GAMM</name>
<dbReference type="InterPro" id="IPR053145">
    <property type="entry name" value="AB_hydrolase_Est10"/>
</dbReference>
<reference evidence="3" key="1">
    <citation type="journal article" date="2019" name="Int. J. Syst. Evol. Microbiol.">
        <title>The Global Catalogue of Microorganisms (GCM) 10K type strain sequencing project: providing services to taxonomists for standard genome sequencing and annotation.</title>
        <authorList>
            <consortium name="The Broad Institute Genomics Platform"/>
            <consortium name="The Broad Institute Genome Sequencing Center for Infectious Disease"/>
            <person name="Wu L."/>
            <person name="Ma J."/>
        </authorList>
    </citation>
    <scope>NUCLEOTIDE SEQUENCE [LARGE SCALE GENOMIC DNA]</scope>
    <source>
        <strain evidence="3">KCTC 52141</strain>
    </source>
</reference>
<dbReference type="Gene3D" id="3.40.50.1820">
    <property type="entry name" value="alpha/beta hydrolase"/>
    <property type="match status" value="1"/>
</dbReference>
<evidence type="ECO:0000259" key="1">
    <source>
        <dbReference type="Pfam" id="PF12146"/>
    </source>
</evidence>
<dbReference type="Proteomes" id="UP001595548">
    <property type="component" value="Unassembled WGS sequence"/>
</dbReference>
<dbReference type="Pfam" id="PF12146">
    <property type="entry name" value="Hydrolase_4"/>
    <property type="match status" value="1"/>
</dbReference>
<organism evidence="2 3">
    <name type="scientific">Gilvimarinus japonicus</name>
    <dbReference type="NCBI Taxonomy" id="1796469"/>
    <lineage>
        <taxon>Bacteria</taxon>
        <taxon>Pseudomonadati</taxon>
        <taxon>Pseudomonadota</taxon>
        <taxon>Gammaproteobacteria</taxon>
        <taxon>Cellvibrionales</taxon>
        <taxon>Cellvibrionaceae</taxon>
        <taxon>Gilvimarinus</taxon>
    </lineage>
</organism>
<dbReference type="PANTHER" id="PTHR43265">
    <property type="entry name" value="ESTERASE ESTD"/>
    <property type="match status" value="1"/>
</dbReference>
<protein>
    <submittedName>
        <fullName evidence="2">Alpha/beta hydrolase family protein</fullName>
        <ecNumber evidence="2">3.4.-.-</ecNumber>
    </submittedName>
</protein>
<dbReference type="PANTHER" id="PTHR43265:SF1">
    <property type="entry name" value="ESTERASE ESTD"/>
    <property type="match status" value="1"/>
</dbReference>
<dbReference type="EC" id="3.4.-.-" evidence="2"/>
<gene>
    <name evidence="2" type="ORF">ACFOEB_16795</name>
</gene>
<proteinExistence type="predicted"/>
<dbReference type="SUPFAM" id="SSF53474">
    <property type="entry name" value="alpha/beta-Hydrolases"/>
    <property type="match status" value="1"/>
</dbReference>
<accession>A0ABV7HVL1</accession>
<comment type="caution">
    <text evidence="2">The sequence shown here is derived from an EMBL/GenBank/DDBJ whole genome shotgun (WGS) entry which is preliminary data.</text>
</comment>
<evidence type="ECO:0000313" key="3">
    <source>
        <dbReference type="Proteomes" id="UP001595548"/>
    </source>
</evidence>
<dbReference type="InterPro" id="IPR029058">
    <property type="entry name" value="AB_hydrolase_fold"/>
</dbReference>
<dbReference type="RefSeq" id="WP_382418318.1">
    <property type="nucleotide sequence ID" value="NZ_AP031500.1"/>
</dbReference>
<keyword evidence="3" id="KW-1185">Reference proteome</keyword>
<dbReference type="EMBL" id="JBHRTL010000031">
    <property type="protein sequence ID" value="MFC3156871.1"/>
    <property type="molecule type" value="Genomic_DNA"/>
</dbReference>
<dbReference type="GO" id="GO:0016787">
    <property type="term" value="F:hydrolase activity"/>
    <property type="evidence" value="ECO:0007669"/>
    <property type="project" value="UniProtKB-KW"/>
</dbReference>
<sequence>MARKQVEFTNRDGHTLAGALELPETPLQAVALFAHCFTCGKDVVAASRIAGALADKGIGVLRFDFTGLGGSDGDFANTTFSSNLTDLESAAEFLAEHYQAPRLMIGHSLGGAAALIAAKRIASIDAVATIAAPATPQHVQHLFANQACDIRALGSAPVSIGGREFAIGADLLEDLEKWPLEVTLNDLNKPLLIFHSPADQTVNIGEAARIYNAARHPKSFVSLDNADHLLSNRNDANYVAAVLAAWASRYLVVEQ</sequence>